<keyword evidence="7 12" id="KW-0472">Membrane</keyword>
<dbReference type="GO" id="GO:0015276">
    <property type="term" value="F:ligand-gated monoatomic ion channel activity"/>
    <property type="evidence" value="ECO:0007669"/>
    <property type="project" value="InterPro"/>
</dbReference>
<evidence type="ECO:0000313" key="15">
    <source>
        <dbReference type="Proteomes" id="UP000807504"/>
    </source>
</evidence>
<dbReference type="Pfam" id="PF10613">
    <property type="entry name" value="Lig_chan-Glu_bd"/>
    <property type="match status" value="1"/>
</dbReference>
<keyword evidence="8 14" id="KW-0675">Receptor</keyword>
<proteinExistence type="predicted"/>
<evidence type="ECO:0000256" key="10">
    <source>
        <dbReference type="ARBA" id="ARBA00023286"/>
    </source>
</evidence>
<dbReference type="InterPro" id="IPR019594">
    <property type="entry name" value="Glu/Gly-bd"/>
</dbReference>
<comment type="subcellular location">
    <subcellularLocation>
        <location evidence="1">Cell membrane</location>
        <topology evidence="1">Multi-pass membrane protein</topology>
    </subcellularLocation>
</comment>
<feature type="transmembrane region" description="Helical" evidence="12">
    <location>
        <begin position="237"/>
        <end position="257"/>
    </location>
</feature>
<keyword evidence="2" id="KW-0813">Transport</keyword>
<evidence type="ECO:0000256" key="2">
    <source>
        <dbReference type="ARBA" id="ARBA00022448"/>
    </source>
</evidence>
<keyword evidence="5 12" id="KW-1133">Transmembrane helix</keyword>
<dbReference type="InterPro" id="IPR052192">
    <property type="entry name" value="Insect_Ionotropic_Sensory_Rcpt"/>
</dbReference>
<evidence type="ECO:0000256" key="5">
    <source>
        <dbReference type="ARBA" id="ARBA00022989"/>
    </source>
</evidence>
<dbReference type="SUPFAM" id="SSF53850">
    <property type="entry name" value="Periplasmic binding protein-like II"/>
    <property type="match status" value="2"/>
</dbReference>
<dbReference type="PANTHER" id="PTHR42643:SF38">
    <property type="entry name" value="IONOTROPIC RECEPTOR 100A"/>
    <property type="match status" value="1"/>
</dbReference>
<dbReference type="PANTHER" id="PTHR42643">
    <property type="entry name" value="IONOTROPIC RECEPTOR 20A-RELATED"/>
    <property type="match status" value="1"/>
</dbReference>
<evidence type="ECO:0000256" key="7">
    <source>
        <dbReference type="ARBA" id="ARBA00023136"/>
    </source>
</evidence>
<reference evidence="14" key="2">
    <citation type="submission" date="2020-06" db="EMBL/GenBank/DDBJ databases">
        <authorList>
            <person name="Sheffer M."/>
        </authorList>
    </citation>
    <scope>NUCLEOTIDE SEQUENCE</scope>
</reference>
<gene>
    <name evidence="14" type="ORF">HNY73_014811</name>
</gene>
<keyword evidence="6" id="KW-0406">Ion transport</keyword>
<keyword evidence="9" id="KW-0325">Glycoprotein</keyword>
<evidence type="ECO:0000256" key="3">
    <source>
        <dbReference type="ARBA" id="ARBA00022475"/>
    </source>
</evidence>
<reference evidence="14" key="1">
    <citation type="journal article" date="2020" name="bioRxiv">
        <title>Chromosome-level reference genome of the European wasp spider Argiope bruennichi: a resource for studies on range expansion and evolutionary adaptation.</title>
        <authorList>
            <person name="Sheffer M.M."/>
            <person name="Hoppe A."/>
            <person name="Krehenwinkel H."/>
            <person name="Uhl G."/>
            <person name="Kuss A.W."/>
            <person name="Jensen L."/>
            <person name="Jensen C."/>
            <person name="Gillespie R.G."/>
            <person name="Hoff K.J."/>
            <person name="Prost S."/>
        </authorList>
    </citation>
    <scope>NUCLEOTIDE SEQUENCE</scope>
</reference>
<feature type="domain" description="Ionotropic glutamate receptor L-glutamate and glycine-binding" evidence="13">
    <location>
        <begin position="19"/>
        <end position="77"/>
    </location>
</feature>
<evidence type="ECO:0000256" key="4">
    <source>
        <dbReference type="ARBA" id="ARBA00022692"/>
    </source>
</evidence>
<comment type="caution">
    <text evidence="14">The sequence shown here is derived from an EMBL/GenBank/DDBJ whole genome shotgun (WGS) entry which is preliminary data.</text>
</comment>
<dbReference type="Gene3D" id="3.40.190.10">
    <property type="entry name" value="Periplasmic binding protein-like II"/>
    <property type="match status" value="2"/>
</dbReference>
<evidence type="ECO:0000313" key="14">
    <source>
        <dbReference type="EMBL" id="KAF8778043.1"/>
    </source>
</evidence>
<evidence type="ECO:0000256" key="12">
    <source>
        <dbReference type="SAM" id="Phobius"/>
    </source>
</evidence>
<protein>
    <submittedName>
        <fullName evidence="14">Putative glutamate receptor like protein</fullName>
    </submittedName>
</protein>
<name>A0A8T0EQ76_ARGBR</name>
<feature type="domain" description="Ionotropic glutamate receptor L-glutamate and glycine-binding" evidence="13">
    <location>
        <begin position="255"/>
        <end position="306"/>
    </location>
</feature>
<evidence type="ECO:0000259" key="13">
    <source>
        <dbReference type="SMART" id="SM00918"/>
    </source>
</evidence>
<keyword evidence="15" id="KW-1185">Reference proteome</keyword>
<dbReference type="AlphaFoldDB" id="A0A8T0EQ76"/>
<accession>A0A8T0EQ76</accession>
<dbReference type="EMBL" id="JABXBU010002072">
    <property type="protein sequence ID" value="KAF8778043.1"/>
    <property type="molecule type" value="Genomic_DNA"/>
</dbReference>
<dbReference type="GO" id="GO:0005886">
    <property type="term" value="C:plasma membrane"/>
    <property type="evidence" value="ECO:0007669"/>
    <property type="project" value="UniProtKB-SubCell"/>
</dbReference>
<organism evidence="14 15">
    <name type="scientific">Argiope bruennichi</name>
    <name type="common">Wasp spider</name>
    <name type="synonym">Aranea bruennichi</name>
    <dbReference type="NCBI Taxonomy" id="94029"/>
    <lineage>
        <taxon>Eukaryota</taxon>
        <taxon>Metazoa</taxon>
        <taxon>Ecdysozoa</taxon>
        <taxon>Arthropoda</taxon>
        <taxon>Chelicerata</taxon>
        <taxon>Arachnida</taxon>
        <taxon>Araneae</taxon>
        <taxon>Araneomorphae</taxon>
        <taxon>Entelegynae</taxon>
        <taxon>Araneoidea</taxon>
        <taxon>Araneidae</taxon>
        <taxon>Argiope</taxon>
    </lineage>
</organism>
<evidence type="ECO:0000256" key="11">
    <source>
        <dbReference type="ARBA" id="ARBA00023303"/>
    </source>
</evidence>
<dbReference type="Proteomes" id="UP000807504">
    <property type="component" value="Unassembled WGS sequence"/>
</dbReference>
<evidence type="ECO:0000256" key="1">
    <source>
        <dbReference type="ARBA" id="ARBA00004651"/>
    </source>
</evidence>
<keyword evidence="11" id="KW-0407">Ion channel</keyword>
<evidence type="ECO:0000256" key="8">
    <source>
        <dbReference type="ARBA" id="ARBA00023170"/>
    </source>
</evidence>
<dbReference type="SMART" id="SM00918">
    <property type="entry name" value="Lig_chan-Glu_bd"/>
    <property type="match status" value="2"/>
</dbReference>
<evidence type="ECO:0000256" key="6">
    <source>
        <dbReference type="ARBA" id="ARBA00023065"/>
    </source>
</evidence>
<sequence length="321" mass="36361">MDHHSKTVVAVLPSRNVMSVNISENGAVKLGEFEGKFLQVVLDALGTEYDVVIPEDRLFGSLLPNGSWSGMVGMVRRGEADLAFTYLSITEERMKVVNFSSYYTTEVCVFVTQDDDLKLLGRIVERKKWFEDISLRESDSQFKYRSIHAVNRNTARLLFGNRNDLYIAEDTLYVTPMAFAYGKKFCCPSKLNSILLRLDGAGLYDKILSDISLRMFLETIKKSPSSDNQLALSVTDLLGVFMLFVIGMLLSFGVFLVELGEFEGNFLKVVLEALDVEYETIPEKDKAYDKLLLNETWTGMMGMMQRGERDLAFTRITVTEE</sequence>
<keyword evidence="10" id="KW-1071">Ligand-gated ion channel</keyword>
<keyword evidence="4 12" id="KW-0812">Transmembrane</keyword>
<evidence type="ECO:0000256" key="9">
    <source>
        <dbReference type="ARBA" id="ARBA00023180"/>
    </source>
</evidence>
<keyword evidence="3" id="KW-1003">Cell membrane</keyword>